<reference evidence="2" key="1">
    <citation type="submission" date="2021-02" db="EMBL/GenBank/DDBJ databases">
        <authorList>
            <person name="Nowell W R."/>
        </authorList>
    </citation>
    <scope>NUCLEOTIDE SEQUENCE</scope>
</reference>
<evidence type="ECO:0000313" key="3">
    <source>
        <dbReference type="Proteomes" id="UP000681722"/>
    </source>
</evidence>
<accession>A0A8S2QKE1</accession>
<feature type="region of interest" description="Disordered" evidence="1">
    <location>
        <begin position="29"/>
        <end position="55"/>
    </location>
</feature>
<sequence length="55" mass="6256">NQRVLADNKVVRGKRLFGGFGGFHLPVIRHPPPPPWYRSPPPPWYRSPPPPPPPQ</sequence>
<dbReference type="AlphaFoldDB" id="A0A8S2QKE1"/>
<feature type="non-terminal residue" evidence="2">
    <location>
        <position position="1"/>
    </location>
</feature>
<protein>
    <submittedName>
        <fullName evidence="2">Uncharacterized protein</fullName>
    </submittedName>
</protein>
<gene>
    <name evidence="2" type="ORF">SRO942_LOCUS28760</name>
</gene>
<organism evidence="2 3">
    <name type="scientific">Didymodactylos carnosus</name>
    <dbReference type="NCBI Taxonomy" id="1234261"/>
    <lineage>
        <taxon>Eukaryota</taxon>
        <taxon>Metazoa</taxon>
        <taxon>Spiralia</taxon>
        <taxon>Gnathifera</taxon>
        <taxon>Rotifera</taxon>
        <taxon>Eurotatoria</taxon>
        <taxon>Bdelloidea</taxon>
        <taxon>Philodinida</taxon>
        <taxon>Philodinidae</taxon>
        <taxon>Didymodactylos</taxon>
    </lineage>
</organism>
<proteinExistence type="predicted"/>
<evidence type="ECO:0000256" key="1">
    <source>
        <dbReference type="SAM" id="MobiDB-lite"/>
    </source>
</evidence>
<name>A0A8S2QKE1_9BILA</name>
<comment type="caution">
    <text evidence="2">The sequence shown here is derived from an EMBL/GenBank/DDBJ whole genome shotgun (WGS) entry which is preliminary data.</text>
</comment>
<evidence type="ECO:0000313" key="2">
    <source>
        <dbReference type="EMBL" id="CAF4110481.1"/>
    </source>
</evidence>
<dbReference type="EMBL" id="CAJOBC010035012">
    <property type="protein sequence ID" value="CAF4110481.1"/>
    <property type="molecule type" value="Genomic_DNA"/>
</dbReference>
<dbReference type="Proteomes" id="UP000681722">
    <property type="component" value="Unassembled WGS sequence"/>
</dbReference>